<name>A0A4Q7VIU6_9BACT</name>
<dbReference type="Pfam" id="PF08126">
    <property type="entry name" value="Propeptide_C25"/>
    <property type="match status" value="1"/>
</dbReference>
<reference evidence="2 3" key="1">
    <citation type="submission" date="2019-02" db="EMBL/GenBank/DDBJ databases">
        <title>Genomic Encyclopedia of Type Strains, Phase IV (KMG-IV): sequencing the most valuable type-strain genomes for metagenomic binning, comparative biology and taxonomic classification.</title>
        <authorList>
            <person name="Goeker M."/>
        </authorList>
    </citation>
    <scope>NUCLEOTIDE SEQUENCE [LARGE SCALE GENOMIC DNA]</scope>
    <source>
        <strain evidence="2 3">DSM 28825</strain>
    </source>
</reference>
<dbReference type="Gene3D" id="2.60.40.3800">
    <property type="match status" value="1"/>
</dbReference>
<accession>A0A4Q7VIU6</accession>
<dbReference type="AlphaFoldDB" id="A0A4Q7VIU6"/>
<comment type="caution">
    <text evidence="2">The sequence shown here is derived from an EMBL/GenBank/DDBJ whole genome shotgun (WGS) entry which is preliminary data.</text>
</comment>
<dbReference type="OrthoDB" id="5294031at2"/>
<dbReference type="InterPro" id="IPR012600">
    <property type="entry name" value="Propeptide_C25"/>
</dbReference>
<evidence type="ECO:0000259" key="1">
    <source>
        <dbReference type="Pfam" id="PF08126"/>
    </source>
</evidence>
<proteinExistence type="predicted"/>
<evidence type="ECO:0000313" key="3">
    <source>
        <dbReference type="Proteomes" id="UP000293562"/>
    </source>
</evidence>
<feature type="domain" description="Gingipain propeptide" evidence="1">
    <location>
        <begin position="58"/>
        <end position="201"/>
    </location>
</feature>
<dbReference type="Proteomes" id="UP000293562">
    <property type="component" value="Unassembled WGS sequence"/>
</dbReference>
<gene>
    <name evidence="2" type="ORF">EV201_0613</name>
</gene>
<organism evidence="2 3">
    <name type="scientific">Ancylomarina subtilis</name>
    <dbReference type="NCBI Taxonomy" id="1639035"/>
    <lineage>
        <taxon>Bacteria</taxon>
        <taxon>Pseudomonadati</taxon>
        <taxon>Bacteroidota</taxon>
        <taxon>Bacteroidia</taxon>
        <taxon>Marinilabiliales</taxon>
        <taxon>Marinifilaceae</taxon>
        <taxon>Ancylomarina</taxon>
    </lineage>
</organism>
<dbReference type="EMBL" id="SHKN01000001">
    <property type="protein sequence ID" value="RZT95984.1"/>
    <property type="molecule type" value="Genomic_DNA"/>
</dbReference>
<dbReference type="GO" id="GO:0004197">
    <property type="term" value="F:cysteine-type endopeptidase activity"/>
    <property type="evidence" value="ECO:0007669"/>
    <property type="project" value="InterPro"/>
</dbReference>
<dbReference type="RefSeq" id="WP_130305902.1">
    <property type="nucleotide sequence ID" value="NZ_SHKN01000001.1"/>
</dbReference>
<evidence type="ECO:0000313" key="2">
    <source>
        <dbReference type="EMBL" id="RZT95984.1"/>
    </source>
</evidence>
<keyword evidence="3" id="KW-1185">Reference proteome</keyword>
<dbReference type="PROSITE" id="PS51257">
    <property type="entry name" value="PROKAR_LIPOPROTEIN"/>
    <property type="match status" value="1"/>
</dbReference>
<sequence length="207" mass="24055">MLKKISFYILLPFFFSCSMTQGISGDYLSFKNKNLSSEKVFVLPTREQVQFDDDYLQVIYNFAGAKLVKKEHQDESYYFVHIKGFGKMGQEGAPALPMHNDLLKVPKDSKVYLELVGSDYIEYDNFTIYPASAPISDVYGAKVPLFYKDANIYKKNHFFPEKLVEIVSNQVAREERHVRVQVRPAQLNPVTKKLRVYSKLVYRLNLR</sequence>
<protein>
    <submittedName>
        <fullName evidence="2">Peptidase C25-like protein</fullName>
    </submittedName>
</protein>
<dbReference type="InterPro" id="IPR038490">
    <property type="entry name" value="Gingipain_propep_sf"/>
</dbReference>